<reference evidence="2" key="2">
    <citation type="submission" date="2025-08" db="UniProtKB">
        <authorList>
            <consortium name="RefSeq"/>
        </authorList>
    </citation>
    <scope>IDENTIFICATION</scope>
    <source>
        <tissue evidence="2">Leaf</tissue>
    </source>
</reference>
<keyword evidence="1" id="KW-1185">Reference proteome</keyword>
<proteinExistence type="predicted"/>
<dbReference type="OrthoDB" id="1721448at2759"/>
<evidence type="ECO:0000313" key="2">
    <source>
        <dbReference type="RefSeq" id="XP_020109953.1"/>
    </source>
</evidence>
<dbReference type="GeneID" id="109725257"/>
<sequence>MTISSFSAFRKFTSIKDPNLLMSYKMEVLRNPQLKTRPMFRVTTEDGEQERDGDFEQVFYIAFALLPCYYMDSSLNVNVSFRQLLHNICVQFSLPPPRYRMTVLTDGRLCSHVDVEVPRSSRFMEIITCHGAPFSEANQTQEDAACVAIKRLSNKLALKLEMLIWRTRNIIKTYMIVLVKSIWNFKMSMK</sequence>
<evidence type="ECO:0000313" key="1">
    <source>
        <dbReference type="Proteomes" id="UP000515123"/>
    </source>
</evidence>
<reference evidence="1" key="1">
    <citation type="journal article" date="2015" name="Nat. Genet.">
        <title>The pineapple genome and the evolution of CAM photosynthesis.</title>
        <authorList>
            <person name="Ming R."/>
            <person name="VanBuren R."/>
            <person name="Wai C.M."/>
            <person name="Tang H."/>
            <person name="Schatz M.C."/>
            <person name="Bowers J.E."/>
            <person name="Lyons E."/>
            <person name="Wang M.L."/>
            <person name="Chen J."/>
            <person name="Biggers E."/>
            <person name="Zhang J."/>
            <person name="Huang L."/>
            <person name="Zhang L."/>
            <person name="Miao W."/>
            <person name="Zhang J."/>
            <person name="Ye Z."/>
            <person name="Miao C."/>
            <person name="Lin Z."/>
            <person name="Wang H."/>
            <person name="Zhou H."/>
            <person name="Yim W.C."/>
            <person name="Priest H.D."/>
            <person name="Zheng C."/>
            <person name="Woodhouse M."/>
            <person name="Edger P.P."/>
            <person name="Guyot R."/>
            <person name="Guo H.B."/>
            <person name="Guo H."/>
            <person name="Zheng G."/>
            <person name="Singh R."/>
            <person name="Sharma A."/>
            <person name="Min X."/>
            <person name="Zheng Y."/>
            <person name="Lee H."/>
            <person name="Gurtowski J."/>
            <person name="Sedlazeck F.J."/>
            <person name="Harkess A."/>
            <person name="McKain M.R."/>
            <person name="Liao Z."/>
            <person name="Fang J."/>
            <person name="Liu J."/>
            <person name="Zhang X."/>
            <person name="Zhang Q."/>
            <person name="Hu W."/>
            <person name="Qin Y."/>
            <person name="Wang K."/>
            <person name="Chen L.Y."/>
            <person name="Shirley N."/>
            <person name="Lin Y.R."/>
            <person name="Liu L.Y."/>
            <person name="Hernandez A.G."/>
            <person name="Wright C.L."/>
            <person name="Bulone V."/>
            <person name="Tuskan G.A."/>
            <person name="Heath K."/>
            <person name="Zee F."/>
            <person name="Moore P.H."/>
            <person name="Sunkar R."/>
            <person name="Leebens-Mack J.H."/>
            <person name="Mockler T."/>
            <person name="Bennetzen J.L."/>
            <person name="Freeling M."/>
            <person name="Sankoff D."/>
            <person name="Paterson A.H."/>
            <person name="Zhu X."/>
            <person name="Yang X."/>
            <person name="Smith J.A."/>
            <person name="Cushman J.C."/>
            <person name="Paull R.E."/>
            <person name="Yu Q."/>
        </authorList>
    </citation>
    <scope>NUCLEOTIDE SEQUENCE [LARGE SCALE GENOMIC DNA]</scope>
    <source>
        <strain evidence="1">cv. F153</strain>
    </source>
</reference>
<accession>A0A6P5GVV9</accession>
<name>A0A6P5GVV9_ANACO</name>
<gene>
    <name evidence="2" type="primary">LOC109725257</name>
</gene>
<dbReference type="AlphaFoldDB" id="A0A6P5GVV9"/>
<protein>
    <submittedName>
        <fullName evidence="2">Uncharacterized protein LOC109725257</fullName>
    </submittedName>
</protein>
<organism evidence="1 2">
    <name type="scientific">Ananas comosus</name>
    <name type="common">Pineapple</name>
    <name type="synonym">Ananas ananas</name>
    <dbReference type="NCBI Taxonomy" id="4615"/>
    <lineage>
        <taxon>Eukaryota</taxon>
        <taxon>Viridiplantae</taxon>
        <taxon>Streptophyta</taxon>
        <taxon>Embryophyta</taxon>
        <taxon>Tracheophyta</taxon>
        <taxon>Spermatophyta</taxon>
        <taxon>Magnoliopsida</taxon>
        <taxon>Liliopsida</taxon>
        <taxon>Poales</taxon>
        <taxon>Bromeliaceae</taxon>
        <taxon>Bromelioideae</taxon>
        <taxon>Ananas</taxon>
    </lineage>
</organism>
<dbReference type="RefSeq" id="XP_020109953.1">
    <property type="nucleotide sequence ID" value="XM_020254364.1"/>
</dbReference>
<dbReference type="Proteomes" id="UP000515123">
    <property type="component" value="Linkage group 19"/>
</dbReference>